<evidence type="ECO:0000313" key="2">
    <source>
        <dbReference type="Proteomes" id="UP000320055"/>
    </source>
</evidence>
<gene>
    <name evidence="1" type="ORF">H1P_1550004</name>
</gene>
<protein>
    <submittedName>
        <fullName evidence="1">Uncharacterized protein</fullName>
    </submittedName>
</protein>
<accession>A0A563VMD3</accession>
<sequence>MPAFSKLIFYQLNLVRDYSAVKRTGLINSQNAIQETAPPKPALTVGQFDYSLTCKTVVKNQKTHKILNSV</sequence>
<keyword evidence="2" id="KW-1185">Reference proteome</keyword>
<dbReference type="EMBL" id="CAACVJ010000063">
    <property type="protein sequence ID" value="VEP12589.1"/>
    <property type="molecule type" value="Genomic_DNA"/>
</dbReference>
<reference evidence="1 2" key="1">
    <citation type="submission" date="2019-01" db="EMBL/GenBank/DDBJ databases">
        <authorList>
            <person name="Brito A."/>
        </authorList>
    </citation>
    <scope>NUCLEOTIDE SEQUENCE [LARGE SCALE GENOMIC DNA]</scope>
    <source>
        <strain evidence="1">1</strain>
    </source>
</reference>
<proteinExistence type="predicted"/>
<dbReference type="AlphaFoldDB" id="A0A563VMD3"/>
<name>A0A563VMD3_9CYAN</name>
<evidence type="ECO:0000313" key="1">
    <source>
        <dbReference type="EMBL" id="VEP12589.1"/>
    </source>
</evidence>
<dbReference type="Proteomes" id="UP000320055">
    <property type="component" value="Unassembled WGS sequence"/>
</dbReference>
<organism evidence="1 2">
    <name type="scientific">Hyella patelloides LEGE 07179</name>
    <dbReference type="NCBI Taxonomy" id="945734"/>
    <lineage>
        <taxon>Bacteria</taxon>
        <taxon>Bacillati</taxon>
        <taxon>Cyanobacteriota</taxon>
        <taxon>Cyanophyceae</taxon>
        <taxon>Pleurocapsales</taxon>
        <taxon>Hyellaceae</taxon>
        <taxon>Hyella</taxon>
    </lineage>
</organism>